<dbReference type="eggNOG" id="COG1262">
    <property type="taxonomic scope" value="Bacteria"/>
</dbReference>
<protein>
    <recommendedName>
        <fullName evidence="1">Sulfatase-modifying factor enzyme-like domain-containing protein</fullName>
    </recommendedName>
</protein>
<dbReference type="InterPro" id="IPR016187">
    <property type="entry name" value="CTDL_fold"/>
</dbReference>
<dbReference type="HOGENOM" id="CLU_504932_0_0_3"/>
<dbReference type="InterPro" id="IPR009003">
    <property type="entry name" value="Peptidase_S1_PA"/>
</dbReference>
<dbReference type="Gene3D" id="3.90.1580.10">
    <property type="entry name" value="paralog of FGE (formylglycine-generating enzyme)"/>
    <property type="match status" value="1"/>
</dbReference>
<feature type="domain" description="Sulfatase-modifying factor enzyme-like" evidence="1">
    <location>
        <begin position="287"/>
        <end position="515"/>
    </location>
</feature>
<proteinExistence type="predicted"/>
<sequence>MVNLKKLEDSIVLIASAKDNRKNVIGTGFIFHKEQNCTYLLTCAHVVEDVGGADNIKVNNIPAEVIKIGDIQGFDLAVLKVNESFSAPSLSLMILYGEEEKNLLVKIPGYYLWGQNNALCRQTIKGRMTVEVDGERAFQLIENMPEDVAVEKLEIEKGSLRSGYSGSPVIDINTGLVIGLVTHKIDVDGVGMFGRAISIEALEKIWFEITDEVFKKIKRESKTIEVLTSTNIEDNLESKVTLSKELDKGELFTFAVVSVNNFGSIVNRSQGGARQKIENLGNGIKLEMVYIPGGTFTMGSPESEVDSNNNERPQHDVTVPNFFMGKYPVTQGQWKAIASCADLKVKLDLELEPSYFKEPYRNIDRWQRPVEEVIWYQAIEFCQRLSKLTGKNYRLPSEAEWEYACRAGTTTPFYFGETITPELVNYNDKYVYGSAPKGEYREQTTPVGQFPANAFGLYDMHGNVWEWCADQWHRNYNGAPTDGSVWLDGDKEITCVRGGSWDDFPNSCRSAFRLNYVRRDYR</sequence>
<organism evidence="2">
    <name type="scientific">Trichodesmium erythraeum (strain IMS101)</name>
    <dbReference type="NCBI Taxonomy" id="203124"/>
    <lineage>
        <taxon>Bacteria</taxon>
        <taxon>Bacillati</taxon>
        <taxon>Cyanobacteriota</taxon>
        <taxon>Cyanophyceae</taxon>
        <taxon>Oscillatoriophycideae</taxon>
        <taxon>Oscillatoriales</taxon>
        <taxon>Microcoleaceae</taxon>
        <taxon>Trichodesmium</taxon>
    </lineage>
</organism>
<gene>
    <name evidence="2" type="ordered locus">Tery_2006</name>
</gene>
<dbReference type="SUPFAM" id="SSF50494">
    <property type="entry name" value="Trypsin-like serine proteases"/>
    <property type="match status" value="1"/>
</dbReference>
<dbReference type="Pfam" id="PF13365">
    <property type="entry name" value="Trypsin_2"/>
    <property type="match status" value="1"/>
</dbReference>
<dbReference type="InterPro" id="IPR051043">
    <property type="entry name" value="Sulfatase_Mod_Factor_Kinase"/>
</dbReference>
<dbReference type="KEGG" id="ter:Tery_2006"/>
<dbReference type="InterPro" id="IPR042095">
    <property type="entry name" value="SUMF_sf"/>
</dbReference>
<dbReference type="EMBL" id="CP000393">
    <property type="protein sequence ID" value="ABG51254.1"/>
    <property type="molecule type" value="Genomic_DNA"/>
</dbReference>
<name>Q113S0_TRIEI</name>
<accession>Q113S0</accession>
<dbReference type="GO" id="GO:0120147">
    <property type="term" value="F:formylglycine-generating oxidase activity"/>
    <property type="evidence" value="ECO:0007669"/>
    <property type="project" value="TreeGrafter"/>
</dbReference>
<dbReference type="AlphaFoldDB" id="Q113S0"/>
<dbReference type="eggNOG" id="COG0265">
    <property type="taxonomic scope" value="Bacteria"/>
</dbReference>
<dbReference type="Pfam" id="PF03781">
    <property type="entry name" value="FGE-sulfatase"/>
    <property type="match status" value="1"/>
</dbReference>
<evidence type="ECO:0000313" key="2">
    <source>
        <dbReference type="EMBL" id="ABG51254.1"/>
    </source>
</evidence>
<dbReference type="Gene3D" id="2.40.10.120">
    <property type="match status" value="1"/>
</dbReference>
<dbReference type="PANTHER" id="PTHR23150">
    <property type="entry name" value="SULFATASE MODIFYING FACTOR 1, 2"/>
    <property type="match status" value="1"/>
</dbReference>
<dbReference type="RefSeq" id="WP_011611627.1">
    <property type="nucleotide sequence ID" value="NC_008312.1"/>
</dbReference>
<evidence type="ECO:0000259" key="1">
    <source>
        <dbReference type="Pfam" id="PF03781"/>
    </source>
</evidence>
<dbReference type="PANTHER" id="PTHR23150:SF19">
    <property type="entry name" value="FORMYLGLYCINE-GENERATING ENZYME"/>
    <property type="match status" value="1"/>
</dbReference>
<dbReference type="InterPro" id="IPR005532">
    <property type="entry name" value="SUMF_dom"/>
</dbReference>
<dbReference type="SUPFAM" id="SSF56436">
    <property type="entry name" value="C-type lectin-like"/>
    <property type="match status" value="1"/>
</dbReference>
<reference evidence="2" key="1">
    <citation type="submission" date="2006-06" db="EMBL/GenBank/DDBJ databases">
        <title>Complete sequence of Trichodesmium erythraeum IMS101.</title>
        <authorList>
            <consortium name="US DOE Joint Genome Institute"/>
            <person name="Copeland A."/>
            <person name="Lucas S."/>
            <person name="Lapidus A."/>
            <person name="Barry K."/>
            <person name="Detter J.C."/>
            <person name="Glavina del Rio T."/>
            <person name="Hammon N."/>
            <person name="Israni S."/>
            <person name="Dalin E."/>
            <person name="Tice H."/>
            <person name="Pitluck S."/>
            <person name="Kiss H."/>
            <person name="Munk A.C."/>
            <person name="Brettin T."/>
            <person name="Bruce D."/>
            <person name="Han C."/>
            <person name="Tapia R."/>
            <person name="Gilna P."/>
            <person name="Schmutz J."/>
            <person name="Larimer F."/>
            <person name="Land M."/>
            <person name="Hauser L."/>
            <person name="Kyrpides N."/>
            <person name="Kim E."/>
            <person name="Richardson P."/>
        </authorList>
    </citation>
    <scope>NUCLEOTIDE SEQUENCE [LARGE SCALE GENOMIC DNA]</scope>
    <source>
        <strain evidence="2">IMS101</strain>
    </source>
</reference>